<reference evidence="1" key="1">
    <citation type="journal article" date="2020" name="Cell">
        <title>Large-Scale Comparative Analyses of Tick Genomes Elucidate Their Genetic Diversity and Vector Capacities.</title>
        <authorList>
            <consortium name="Tick Genome and Microbiome Consortium (TIGMIC)"/>
            <person name="Jia N."/>
            <person name="Wang J."/>
            <person name="Shi W."/>
            <person name="Du L."/>
            <person name="Sun Y."/>
            <person name="Zhan W."/>
            <person name="Jiang J.F."/>
            <person name="Wang Q."/>
            <person name="Zhang B."/>
            <person name="Ji P."/>
            <person name="Bell-Sakyi L."/>
            <person name="Cui X.M."/>
            <person name="Yuan T.T."/>
            <person name="Jiang B.G."/>
            <person name="Yang W.F."/>
            <person name="Lam T.T."/>
            <person name="Chang Q.C."/>
            <person name="Ding S.J."/>
            <person name="Wang X.J."/>
            <person name="Zhu J.G."/>
            <person name="Ruan X.D."/>
            <person name="Zhao L."/>
            <person name="Wei J.T."/>
            <person name="Ye R.Z."/>
            <person name="Que T.C."/>
            <person name="Du C.H."/>
            <person name="Zhou Y.H."/>
            <person name="Cheng J.X."/>
            <person name="Dai P.F."/>
            <person name="Guo W.B."/>
            <person name="Han X.H."/>
            <person name="Huang E.J."/>
            <person name="Li L.F."/>
            <person name="Wei W."/>
            <person name="Gao Y.C."/>
            <person name="Liu J.Z."/>
            <person name="Shao H.Z."/>
            <person name="Wang X."/>
            <person name="Wang C.C."/>
            <person name="Yang T.C."/>
            <person name="Huo Q.B."/>
            <person name="Li W."/>
            <person name="Chen H.Y."/>
            <person name="Chen S.E."/>
            <person name="Zhou L.G."/>
            <person name="Ni X.B."/>
            <person name="Tian J.H."/>
            <person name="Sheng Y."/>
            <person name="Liu T."/>
            <person name="Pan Y.S."/>
            <person name="Xia L.Y."/>
            <person name="Li J."/>
            <person name="Zhao F."/>
            <person name="Cao W.C."/>
        </authorList>
    </citation>
    <scope>NUCLEOTIDE SEQUENCE</scope>
    <source>
        <strain evidence="1">Rmic-2018</strain>
    </source>
</reference>
<evidence type="ECO:0000313" key="2">
    <source>
        <dbReference type="Proteomes" id="UP000821866"/>
    </source>
</evidence>
<dbReference type="SUPFAM" id="SSF52047">
    <property type="entry name" value="RNI-like"/>
    <property type="match status" value="1"/>
</dbReference>
<dbReference type="VEuPathDB" id="VectorBase:LOC119172021"/>
<evidence type="ECO:0000313" key="1">
    <source>
        <dbReference type="EMBL" id="KAH7964554.1"/>
    </source>
</evidence>
<proteinExistence type="predicted"/>
<dbReference type="AlphaFoldDB" id="A0A9J6D0U8"/>
<comment type="caution">
    <text evidence="1">The sequence shown here is derived from an EMBL/GenBank/DDBJ whole genome shotgun (WGS) entry which is preliminary data.</text>
</comment>
<protein>
    <submittedName>
        <fullName evidence="1">Uncharacterized protein</fullName>
    </submittedName>
</protein>
<gene>
    <name evidence="1" type="ORF">HPB51_027205</name>
</gene>
<keyword evidence="2" id="KW-1185">Reference proteome</keyword>
<dbReference type="InterPro" id="IPR032675">
    <property type="entry name" value="LRR_dom_sf"/>
</dbReference>
<organism evidence="1 2">
    <name type="scientific">Rhipicephalus microplus</name>
    <name type="common">Cattle tick</name>
    <name type="synonym">Boophilus microplus</name>
    <dbReference type="NCBI Taxonomy" id="6941"/>
    <lineage>
        <taxon>Eukaryota</taxon>
        <taxon>Metazoa</taxon>
        <taxon>Ecdysozoa</taxon>
        <taxon>Arthropoda</taxon>
        <taxon>Chelicerata</taxon>
        <taxon>Arachnida</taxon>
        <taxon>Acari</taxon>
        <taxon>Parasitiformes</taxon>
        <taxon>Ixodida</taxon>
        <taxon>Ixodoidea</taxon>
        <taxon>Ixodidae</taxon>
        <taxon>Rhipicephalinae</taxon>
        <taxon>Rhipicephalus</taxon>
        <taxon>Boophilus</taxon>
    </lineage>
</organism>
<dbReference type="Gene3D" id="3.80.10.10">
    <property type="entry name" value="Ribonuclease Inhibitor"/>
    <property type="match status" value="1"/>
</dbReference>
<dbReference type="Proteomes" id="UP000821866">
    <property type="component" value="Unassembled WGS sequence"/>
</dbReference>
<accession>A0A9J6D0U8</accession>
<sequence>MQPNRLSISTELPKAKNLTHLWLFLRQPGPNQMRSRPVEAANVALAAEIFPAVETLKAPLASVEALAKISDFHNLRSLNAFWPEGDREDISLVLKNVLEKFPDLEELGLARCDGVVLSTIEKLCPKIKVIQLEDCAVSAGDLKLNVRPFPHLRCLEISGKMSVKTLRLFLTLTRETLRVARFNSFSMCFEFLHYCVQYGAVLPFSRLEHLTLYTSQTLHELQLQHGKLHSVLKALPVLRHLECDSYDLRVFFENYCVPRGRLCLSWTGCVVCEVRNPKLASILKP</sequence>
<reference evidence="1" key="2">
    <citation type="submission" date="2021-09" db="EMBL/GenBank/DDBJ databases">
        <authorList>
            <person name="Jia N."/>
            <person name="Wang J."/>
            <person name="Shi W."/>
            <person name="Du L."/>
            <person name="Sun Y."/>
            <person name="Zhan W."/>
            <person name="Jiang J."/>
            <person name="Wang Q."/>
            <person name="Zhang B."/>
            <person name="Ji P."/>
            <person name="Sakyi L.B."/>
            <person name="Cui X."/>
            <person name="Yuan T."/>
            <person name="Jiang B."/>
            <person name="Yang W."/>
            <person name="Lam T.T.-Y."/>
            <person name="Chang Q."/>
            <person name="Ding S."/>
            <person name="Wang X."/>
            <person name="Zhu J."/>
            <person name="Ruan X."/>
            <person name="Zhao L."/>
            <person name="Wei J."/>
            <person name="Que T."/>
            <person name="Du C."/>
            <person name="Cheng J."/>
            <person name="Dai P."/>
            <person name="Han X."/>
            <person name="Huang E."/>
            <person name="Gao Y."/>
            <person name="Liu J."/>
            <person name="Shao H."/>
            <person name="Ye R."/>
            <person name="Li L."/>
            <person name="Wei W."/>
            <person name="Wang X."/>
            <person name="Wang C."/>
            <person name="Huo Q."/>
            <person name="Li W."/>
            <person name="Guo W."/>
            <person name="Chen H."/>
            <person name="Chen S."/>
            <person name="Zhou L."/>
            <person name="Zhou L."/>
            <person name="Ni X."/>
            <person name="Tian J."/>
            <person name="Zhou Y."/>
            <person name="Sheng Y."/>
            <person name="Liu T."/>
            <person name="Pan Y."/>
            <person name="Xia L."/>
            <person name="Li J."/>
            <person name="Zhao F."/>
            <person name="Cao W."/>
        </authorList>
    </citation>
    <scope>NUCLEOTIDE SEQUENCE</scope>
    <source>
        <strain evidence="1">Rmic-2018</strain>
        <tissue evidence="1">Larvae</tissue>
    </source>
</reference>
<name>A0A9J6D0U8_RHIMP</name>
<dbReference type="EMBL" id="JABSTU010003854">
    <property type="protein sequence ID" value="KAH7964554.1"/>
    <property type="molecule type" value="Genomic_DNA"/>
</dbReference>